<gene>
    <name evidence="1" type="ORF">AN396_06670</name>
</gene>
<proteinExistence type="predicted"/>
<accession>A0ACC8XBH2</accession>
<protein>
    <submittedName>
        <fullName evidence="1">Uncharacterized protein</fullName>
    </submittedName>
</protein>
<dbReference type="Proteomes" id="UP000188605">
    <property type="component" value="Unassembled WGS sequence"/>
</dbReference>
<reference evidence="1" key="1">
    <citation type="submission" date="2016-08" db="EMBL/GenBank/DDBJ databases">
        <authorList>
            <person name="Ngugi D.K."/>
            <person name="Miyake S."/>
            <person name="Stingl U."/>
        </authorList>
    </citation>
    <scope>NUCLEOTIDE SEQUENCE</scope>
    <source>
        <strain evidence="1">SCG-B11WGA-EpuloA1</strain>
    </source>
</reference>
<evidence type="ECO:0000313" key="2">
    <source>
        <dbReference type="Proteomes" id="UP000188605"/>
    </source>
</evidence>
<sequence length="460" mass="52819">MEKLKQPNVVFIISDQWSTKIADGLSNNKNNIETPYLDKLAKEGIAFTNSYSSYPLCCPARASMFTGCMPHDNGVSHNQEIWQHVFGKLPKKDEIKTLGGTLEKAGYETAYFGKEHASEYGYDGIQNKGSMLYSAGGFISEGSVFDSIFTKDAINYLRKEHNKPFYMTLSLINPHDICKALLCEGGLSNKSIMDTIIFCDQEDKPYLRNSERGKLPDNFNSPPIEGMAEYRDSIYSANDAFDENLWRRFISTYSILIEKTDWYIGLVLEELERQGLTEDTLVIFTSDHGDMLGAHKLVAKTYMYEESVKTHAILRYPNLIKEGQINSHSFINTIDLMPTILDICNVKIPDTVKGKSFKPECLGEKTSNFKETFSENMFCKMLRFDNFKYVESVVYGTRYKILFDLEKDADETENVFNKKGYEEISKYAEDRMKRYLEEENLEDVYFDYNKIFKGKVKIGS</sequence>
<evidence type="ECO:0000313" key="1">
    <source>
        <dbReference type="EMBL" id="ONI40028.1"/>
    </source>
</evidence>
<keyword evidence="2" id="KW-1185">Reference proteome</keyword>
<dbReference type="EMBL" id="LJDB01000057">
    <property type="protein sequence ID" value="ONI40028.1"/>
    <property type="molecule type" value="Genomic_DNA"/>
</dbReference>
<comment type="caution">
    <text evidence="1">The sequence shown here is derived from an EMBL/GenBank/DDBJ whole genome shotgun (WGS) entry which is preliminary data.</text>
</comment>
<organism evidence="1 2">
    <name type="scientific">Candidatus Epulonipiscium fishelsonii</name>
    <dbReference type="NCBI Taxonomy" id="77094"/>
    <lineage>
        <taxon>Bacteria</taxon>
        <taxon>Bacillati</taxon>
        <taxon>Bacillota</taxon>
        <taxon>Clostridia</taxon>
        <taxon>Lachnospirales</taxon>
        <taxon>Lachnospiraceae</taxon>
        <taxon>Candidatus Epulonipiscium</taxon>
    </lineage>
</organism>
<name>A0ACC8XBH2_9FIRM</name>